<reference evidence="1" key="1">
    <citation type="submission" date="2022-08" db="EMBL/GenBank/DDBJ databases">
        <authorList>
            <person name="Tistechok S."/>
            <person name="Samborskyy M."/>
            <person name="Roman I."/>
        </authorList>
    </citation>
    <scope>NUCLEOTIDE SEQUENCE</scope>
    <source>
        <strain evidence="1">DSM 103496</strain>
    </source>
</reference>
<gene>
    <name evidence="1" type="ORF">NZH93_26920</name>
</gene>
<protein>
    <submittedName>
        <fullName evidence="1">Uncharacterized protein</fullName>
    </submittedName>
</protein>
<dbReference type="Proteomes" id="UP001141259">
    <property type="component" value="Unassembled WGS sequence"/>
</dbReference>
<comment type="caution">
    <text evidence="1">The sequence shown here is derived from an EMBL/GenBank/DDBJ whole genome shotgun (WGS) entry which is preliminary data.</text>
</comment>
<proteinExistence type="predicted"/>
<sequence length="306" mass="33719">MHEARELSRWLAPLREVLLRHGYRRSYLGGSGAREILDHLRFGTALSPRDVDLYVLKHATVRAADVHALRADLRALGEVGPPREKLRAGPSGVRVVGAGVHVYRRGRPILSVGVLHHAADLALNGLFDVDTILLDVDNARPRTPCAVLDPHDGYRAWRDRSPRIVHWAEVERCFTRNAFRIVRTLGKADLLRLPEDLADGYRRRRPPTPVVDDPPDLHRDLLKVLGDRHWAEELAMLAELDALTPVSASLQARIAATTPTALRAAVPTPADASPTDLARLRAETLCGRSALLDALLATAPLVFGAH</sequence>
<accession>A0A9X2VS17</accession>
<keyword evidence="2" id="KW-1185">Reference proteome</keyword>
<evidence type="ECO:0000313" key="1">
    <source>
        <dbReference type="EMBL" id="MCS7480503.1"/>
    </source>
</evidence>
<evidence type="ECO:0000313" key="2">
    <source>
        <dbReference type="Proteomes" id="UP001141259"/>
    </source>
</evidence>
<organism evidence="1 2">
    <name type="scientific">Umezawaea endophytica</name>
    <dbReference type="NCBI Taxonomy" id="1654476"/>
    <lineage>
        <taxon>Bacteria</taxon>
        <taxon>Bacillati</taxon>
        <taxon>Actinomycetota</taxon>
        <taxon>Actinomycetes</taxon>
        <taxon>Pseudonocardiales</taxon>
        <taxon>Pseudonocardiaceae</taxon>
        <taxon>Umezawaea</taxon>
    </lineage>
</organism>
<dbReference type="AlphaFoldDB" id="A0A9X2VS17"/>
<dbReference type="EMBL" id="JANYMP010000014">
    <property type="protein sequence ID" value="MCS7480503.1"/>
    <property type="molecule type" value="Genomic_DNA"/>
</dbReference>
<name>A0A9X2VS17_9PSEU</name>
<dbReference type="RefSeq" id="WP_259626002.1">
    <property type="nucleotide sequence ID" value="NZ_JANYMP010000014.1"/>
</dbReference>